<sequence>MARSDEAEWWFNAVYAAVQQVPRGRVTSYGHIARLLGRSERPRQVGVCLKHLPSSSANTNHHFHDANVPWQRVINAKGIISPRGPGGATRQAAFLGRGSYISEYLIPSFSVPNAELQDIFPEQKTLSTPKTCLVRPLKSNADSEVCAEGVTVGTGDLGELTVDLGAYGWFPQFLTSDGAEASESEEEEGSG</sequence>
<dbReference type="Pfam" id="PF01035">
    <property type="entry name" value="DNA_binding_1"/>
    <property type="match status" value="1"/>
</dbReference>
<accession>A0A8H6CE68</accession>
<evidence type="ECO:0000313" key="3">
    <source>
        <dbReference type="EMBL" id="KAF6221753.1"/>
    </source>
</evidence>
<evidence type="ECO:0000313" key="4">
    <source>
        <dbReference type="Proteomes" id="UP000593566"/>
    </source>
</evidence>
<dbReference type="Gene3D" id="1.10.10.10">
    <property type="entry name" value="Winged helix-like DNA-binding domain superfamily/Winged helix DNA-binding domain"/>
    <property type="match status" value="1"/>
</dbReference>
<protein>
    <recommendedName>
        <fullName evidence="2">Methylated-DNA-[protein]-cysteine S-methyltransferase DNA binding domain-containing protein</fullName>
    </recommendedName>
</protein>
<dbReference type="InterPro" id="IPR036217">
    <property type="entry name" value="MethylDNA_cys_MeTrfase_DNAb"/>
</dbReference>
<feature type="domain" description="Methylated-DNA-[protein]-cysteine S-methyltransferase DNA binding" evidence="2">
    <location>
        <begin position="11"/>
        <end position="95"/>
    </location>
</feature>
<dbReference type="GO" id="GO:0003824">
    <property type="term" value="F:catalytic activity"/>
    <property type="evidence" value="ECO:0007669"/>
    <property type="project" value="InterPro"/>
</dbReference>
<dbReference type="SUPFAM" id="SSF46767">
    <property type="entry name" value="Methylated DNA-protein cysteine methyltransferase, C-terminal domain"/>
    <property type="match status" value="1"/>
</dbReference>
<dbReference type="RefSeq" id="XP_037151188.1">
    <property type="nucleotide sequence ID" value="XM_037292649.1"/>
</dbReference>
<reference evidence="3 4" key="1">
    <citation type="journal article" date="2020" name="Genomics">
        <title>Complete, high-quality genomes from long-read metagenomic sequencing of two wolf lichen thalli reveals enigmatic genome architecture.</title>
        <authorList>
            <person name="McKenzie S.K."/>
            <person name="Walston R.F."/>
            <person name="Allen J.L."/>
        </authorList>
    </citation>
    <scope>NUCLEOTIDE SEQUENCE [LARGE SCALE GENOMIC DNA]</scope>
    <source>
        <strain evidence="3">WasteWater1</strain>
    </source>
</reference>
<name>A0A8H6CE68_9LECA</name>
<dbReference type="EMBL" id="JACCJB010000013">
    <property type="protein sequence ID" value="KAF6221753.1"/>
    <property type="molecule type" value="Genomic_DNA"/>
</dbReference>
<dbReference type="InterPro" id="IPR014048">
    <property type="entry name" value="MethylDNA_cys_MeTrfase_DNA-bd"/>
</dbReference>
<dbReference type="PANTHER" id="PTHR42942">
    <property type="entry name" value="6-O-METHYLGUANINE DNA METHYLTRANSFERASE"/>
    <property type="match status" value="1"/>
</dbReference>
<proteinExistence type="predicted"/>
<keyword evidence="1" id="KW-0227">DNA damage</keyword>
<keyword evidence="4" id="KW-1185">Reference proteome</keyword>
<dbReference type="GeneID" id="59330135"/>
<organism evidence="3 4">
    <name type="scientific">Letharia lupina</name>
    <dbReference type="NCBI Taxonomy" id="560253"/>
    <lineage>
        <taxon>Eukaryota</taxon>
        <taxon>Fungi</taxon>
        <taxon>Dikarya</taxon>
        <taxon>Ascomycota</taxon>
        <taxon>Pezizomycotina</taxon>
        <taxon>Lecanoromycetes</taxon>
        <taxon>OSLEUM clade</taxon>
        <taxon>Lecanoromycetidae</taxon>
        <taxon>Lecanorales</taxon>
        <taxon>Lecanorineae</taxon>
        <taxon>Parmeliaceae</taxon>
        <taxon>Letharia</taxon>
    </lineage>
</organism>
<dbReference type="CDD" id="cd06445">
    <property type="entry name" value="ATase"/>
    <property type="match status" value="1"/>
</dbReference>
<gene>
    <name evidence="3" type="ORF">HO133_001721</name>
</gene>
<comment type="caution">
    <text evidence="3">The sequence shown here is derived from an EMBL/GenBank/DDBJ whole genome shotgun (WGS) entry which is preliminary data.</text>
</comment>
<evidence type="ECO:0000259" key="2">
    <source>
        <dbReference type="Pfam" id="PF01035"/>
    </source>
</evidence>
<dbReference type="InterPro" id="IPR036388">
    <property type="entry name" value="WH-like_DNA-bd_sf"/>
</dbReference>
<dbReference type="Proteomes" id="UP000593566">
    <property type="component" value="Unassembled WGS sequence"/>
</dbReference>
<evidence type="ECO:0000256" key="1">
    <source>
        <dbReference type="ARBA" id="ARBA00022763"/>
    </source>
</evidence>
<dbReference type="GO" id="GO:0006281">
    <property type="term" value="P:DNA repair"/>
    <property type="evidence" value="ECO:0007669"/>
    <property type="project" value="InterPro"/>
</dbReference>
<dbReference type="PANTHER" id="PTHR42942:SF1">
    <property type="entry name" value="ALKYLTRANSFERASE-LIKE PROTEIN 1"/>
    <property type="match status" value="1"/>
</dbReference>
<dbReference type="AlphaFoldDB" id="A0A8H6CE68"/>
<dbReference type="InterPro" id="IPR052520">
    <property type="entry name" value="ATL_DNA_repair"/>
</dbReference>